<dbReference type="NCBIfam" id="NF037995">
    <property type="entry name" value="TRAP_S1"/>
    <property type="match status" value="1"/>
</dbReference>
<dbReference type="PANTHER" id="PTHR33376:SF2">
    <property type="entry name" value="DICARBOXYLATE-BINDING PERIPLASMIC PROTEIN"/>
    <property type="match status" value="1"/>
</dbReference>
<dbReference type="OrthoDB" id="8690069at2"/>
<keyword evidence="4" id="KW-1185">Reference proteome</keyword>
<evidence type="ECO:0000256" key="1">
    <source>
        <dbReference type="ARBA" id="ARBA00022729"/>
    </source>
</evidence>
<dbReference type="Proteomes" id="UP000028252">
    <property type="component" value="Unassembled WGS sequence"/>
</dbReference>
<dbReference type="PATRIC" id="fig|1232683.4.peg.1852"/>
<protein>
    <submittedName>
        <fullName evidence="3">TRAP-type C4-dicarboxylate transport system, periplasmic component</fullName>
    </submittedName>
</protein>
<dbReference type="Pfam" id="PF03480">
    <property type="entry name" value="DctP"/>
    <property type="match status" value="1"/>
</dbReference>
<dbReference type="eggNOG" id="COG1638">
    <property type="taxonomic scope" value="Bacteria"/>
</dbReference>
<organism evidence="3 4">
    <name type="scientific">Marinobacterium lacunae</name>
    <dbReference type="NCBI Taxonomy" id="1232683"/>
    <lineage>
        <taxon>Bacteria</taxon>
        <taxon>Pseudomonadati</taxon>
        <taxon>Pseudomonadota</taxon>
        <taxon>Gammaproteobacteria</taxon>
        <taxon>Oceanospirillales</taxon>
        <taxon>Oceanospirillaceae</taxon>
        <taxon>Marinobacterium</taxon>
    </lineage>
</organism>
<dbReference type="Gene3D" id="3.40.190.170">
    <property type="entry name" value="Bacterial extracellular solute-binding protein, family 7"/>
    <property type="match status" value="1"/>
</dbReference>
<dbReference type="GO" id="GO:0030246">
    <property type="term" value="F:carbohydrate binding"/>
    <property type="evidence" value="ECO:0007669"/>
    <property type="project" value="TreeGrafter"/>
</dbReference>
<keyword evidence="1 2" id="KW-0732">Signal</keyword>
<evidence type="ECO:0000313" key="3">
    <source>
        <dbReference type="EMBL" id="KEA63912.1"/>
    </source>
</evidence>
<dbReference type="EMBL" id="JMQN01000023">
    <property type="protein sequence ID" value="KEA63912.1"/>
    <property type="molecule type" value="Genomic_DNA"/>
</dbReference>
<dbReference type="CDD" id="cd13603">
    <property type="entry name" value="PBP2_TRAP_Siap_TeaA_like"/>
    <property type="match status" value="1"/>
</dbReference>
<dbReference type="InterPro" id="IPR018389">
    <property type="entry name" value="DctP_fam"/>
</dbReference>
<evidence type="ECO:0000313" key="4">
    <source>
        <dbReference type="Proteomes" id="UP000028252"/>
    </source>
</evidence>
<accession>A0A081FZF7</accession>
<dbReference type="AlphaFoldDB" id="A0A081FZF7"/>
<feature type="signal peptide" evidence="2">
    <location>
        <begin position="1"/>
        <end position="29"/>
    </location>
</feature>
<gene>
    <name evidence="3" type="ORF">ADIMK_1883</name>
</gene>
<dbReference type="RefSeq" id="WP_036186866.1">
    <property type="nucleotide sequence ID" value="NZ_JMQN01000023.1"/>
</dbReference>
<sequence length="330" mass="36404">MKWVTNRRLKTIITAALAAMALTLNSASAASLRLSTPVPPGHIFSKVSEKFAEELKAKSDGRLEIKVFPFGKLGRDPENAQMLQAGALNFAVIPAGFMTNRESSLNGWFLPGLFNGVEGAGKATQLPAAKAMLDKMDAQGMVGLGYVIAGMRHLISVEPVNSLMDITNKKVRAFPAPIFNEWWLSNNSAPTALPLPEIAPALTTNLLDIVDVDLDLVVALKLYQQAPNLTLTNHMTFPGIMLVSKKWWDKQSAEDQALIREVFADAEQWGIEEQAKVEQANLQTLKDAKVNIIRIDAADYAQEAKSIRDRYIENDKLIADFYNQVRAQQQ</sequence>
<reference evidence="3 4" key="1">
    <citation type="submission" date="2014-04" db="EMBL/GenBank/DDBJ databases">
        <title>Marinobacterium kochiensis sp. nov., isolated from sediment sample collected from Kochi backwaters in Kerala, India.</title>
        <authorList>
            <person name="Singh A."/>
            <person name="Pinnaka A.K."/>
        </authorList>
    </citation>
    <scope>NUCLEOTIDE SEQUENCE [LARGE SCALE GENOMIC DNA]</scope>
    <source>
        <strain evidence="3 4">AK27</strain>
    </source>
</reference>
<dbReference type="PANTHER" id="PTHR33376">
    <property type="match status" value="1"/>
</dbReference>
<feature type="chain" id="PRO_5001757411" evidence="2">
    <location>
        <begin position="30"/>
        <end position="330"/>
    </location>
</feature>
<proteinExistence type="predicted"/>
<evidence type="ECO:0000256" key="2">
    <source>
        <dbReference type="SAM" id="SignalP"/>
    </source>
</evidence>
<dbReference type="STRING" id="1232683.ADIMK_1883"/>
<name>A0A081FZF7_9GAMM</name>
<dbReference type="GO" id="GO:0055085">
    <property type="term" value="P:transmembrane transport"/>
    <property type="evidence" value="ECO:0007669"/>
    <property type="project" value="InterPro"/>
</dbReference>
<dbReference type="InterPro" id="IPR038404">
    <property type="entry name" value="TRAP_DctP_sf"/>
</dbReference>
<comment type="caution">
    <text evidence="3">The sequence shown here is derived from an EMBL/GenBank/DDBJ whole genome shotgun (WGS) entry which is preliminary data.</text>
</comment>